<gene>
    <name evidence="2" type="ORF">g.48616</name>
</gene>
<dbReference type="AlphaFoldDB" id="A0A1B6M7M0"/>
<reference evidence="2" key="1">
    <citation type="submission" date="2015-11" db="EMBL/GenBank/DDBJ databases">
        <title>De novo transcriptome assembly of four potential Pierce s Disease insect vectors from Arizona vineyards.</title>
        <authorList>
            <person name="Tassone E.E."/>
        </authorList>
    </citation>
    <scope>NUCLEOTIDE SEQUENCE</scope>
</reference>
<accession>A0A1B6M7M0</accession>
<proteinExistence type="predicted"/>
<organism evidence="2">
    <name type="scientific">Graphocephala atropunctata</name>
    <dbReference type="NCBI Taxonomy" id="36148"/>
    <lineage>
        <taxon>Eukaryota</taxon>
        <taxon>Metazoa</taxon>
        <taxon>Ecdysozoa</taxon>
        <taxon>Arthropoda</taxon>
        <taxon>Hexapoda</taxon>
        <taxon>Insecta</taxon>
        <taxon>Pterygota</taxon>
        <taxon>Neoptera</taxon>
        <taxon>Paraneoptera</taxon>
        <taxon>Hemiptera</taxon>
        <taxon>Auchenorrhyncha</taxon>
        <taxon>Membracoidea</taxon>
        <taxon>Cicadellidae</taxon>
        <taxon>Cicadellinae</taxon>
        <taxon>Cicadellini</taxon>
        <taxon>Graphocephala</taxon>
    </lineage>
</organism>
<evidence type="ECO:0000256" key="1">
    <source>
        <dbReference type="SAM" id="MobiDB-lite"/>
    </source>
</evidence>
<sequence length="276" mass="32324">TSSLDHFQDRMFRTRKVTQYNYSNETYFENENKKSSSEEVLATTVNDRSSTTVCNKCTNSNKGVKRNVGKTKDTKRIEEDSSNKDCREKTRYINLYFHKYSKNTKVNVIKMPITNNDKTEVVKFIFRFTLKNRKRRSQSVLAKRTRYHHSYFSHRKQKTGTASKIVTNSIPPGQNNTASQSKRHSLYTESSIGSDKLVKDRTFNELDNYIMHALGDNQMSHKDFGFIYGNQRLPHYFSDSEIKHTIDRVMLKEHVGLAKYFMNDPNYDCPPELLSF</sequence>
<feature type="non-terminal residue" evidence="2">
    <location>
        <position position="276"/>
    </location>
</feature>
<evidence type="ECO:0000313" key="2">
    <source>
        <dbReference type="EMBL" id="JAT31854.1"/>
    </source>
</evidence>
<name>A0A1B6M7M0_9HEMI</name>
<feature type="region of interest" description="Disordered" evidence="1">
    <location>
        <begin position="165"/>
        <end position="187"/>
    </location>
</feature>
<protein>
    <submittedName>
        <fullName evidence="2">Uncharacterized protein</fullName>
    </submittedName>
</protein>
<feature type="compositionally biased region" description="Polar residues" evidence="1">
    <location>
        <begin position="165"/>
        <end position="180"/>
    </location>
</feature>
<dbReference type="EMBL" id="GEBQ01008123">
    <property type="protein sequence ID" value="JAT31854.1"/>
    <property type="molecule type" value="Transcribed_RNA"/>
</dbReference>
<feature type="non-terminal residue" evidence="2">
    <location>
        <position position="1"/>
    </location>
</feature>